<reference evidence="3 4" key="1">
    <citation type="submission" date="2014-07" db="EMBL/GenBank/DDBJ databases">
        <title>Complete genome sequence of Corynebacterium atypicum DSM 44849: identifiction of the mycolic acid biosynthesis genes.</title>
        <authorList>
            <person name="Tippelt A."/>
            <person name="Mollmann S."/>
            <person name="Albersmeier A."/>
            <person name="Jaenicke S."/>
            <person name="Ruckert C."/>
            <person name="Tauch A."/>
        </authorList>
    </citation>
    <scope>NUCLEOTIDE SEQUENCE [LARGE SCALE GENOMIC DNA]</scope>
    <source>
        <strain evidence="3 4">R2070</strain>
    </source>
</reference>
<keyword evidence="2" id="KW-0472">Membrane</keyword>
<keyword evidence="2" id="KW-1133">Transmembrane helix</keyword>
<feature type="transmembrane region" description="Helical" evidence="2">
    <location>
        <begin position="98"/>
        <end position="120"/>
    </location>
</feature>
<feature type="compositionally biased region" description="Basic and acidic residues" evidence="1">
    <location>
        <begin position="10"/>
        <end position="19"/>
    </location>
</feature>
<proteinExistence type="predicted"/>
<dbReference type="RefSeq" id="WP_038607152.1">
    <property type="nucleotide sequence ID" value="NZ_CP008944.1"/>
</dbReference>
<feature type="region of interest" description="Disordered" evidence="1">
    <location>
        <begin position="1"/>
        <end position="35"/>
    </location>
</feature>
<dbReference type="EMBL" id="CP008944">
    <property type="protein sequence ID" value="AIG64868.1"/>
    <property type="molecule type" value="Genomic_DNA"/>
</dbReference>
<evidence type="ECO:0000313" key="3">
    <source>
        <dbReference type="EMBL" id="AIG64868.1"/>
    </source>
</evidence>
<evidence type="ECO:0000256" key="2">
    <source>
        <dbReference type="SAM" id="Phobius"/>
    </source>
</evidence>
<dbReference type="Proteomes" id="UP000028504">
    <property type="component" value="Chromosome"/>
</dbReference>
<name>A0ABM5QQ64_9CORY</name>
<organism evidence="3 4">
    <name type="scientific">Corynebacterium atypicum</name>
    <dbReference type="NCBI Taxonomy" id="191610"/>
    <lineage>
        <taxon>Bacteria</taxon>
        <taxon>Bacillati</taxon>
        <taxon>Actinomycetota</taxon>
        <taxon>Actinomycetes</taxon>
        <taxon>Mycobacteriales</taxon>
        <taxon>Corynebacteriaceae</taxon>
        <taxon>Corynebacterium</taxon>
    </lineage>
</organism>
<sequence>MGNHTAGDPQEPREPREDGLQDNAPQARGYADQRASSKELAAEWLRGKEVASGEAARRLQAYRPTTVKKVCAGLGIATAILLLLPGNEYSSLAGSDMLSYWANKVSGAVFFALPAVYWWVCNHRDTKTIAAWAQATKDYASAWQFLSPAERRTFAQP</sequence>
<protein>
    <submittedName>
        <fullName evidence="3">Uncharacterized protein</fullName>
    </submittedName>
</protein>
<evidence type="ECO:0000256" key="1">
    <source>
        <dbReference type="SAM" id="MobiDB-lite"/>
    </source>
</evidence>
<accession>A0ABM5QQ64</accession>
<keyword evidence="2" id="KW-0812">Transmembrane</keyword>
<evidence type="ECO:0000313" key="4">
    <source>
        <dbReference type="Proteomes" id="UP000028504"/>
    </source>
</evidence>
<keyword evidence="4" id="KW-1185">Reference proteome</keyword>
<gene>
    <name evidence="3" type="ORF">CATYP_10290</name>
</gene>
<feature type="transmembrane region" description="Helical" evidence="2">
    <location>
        <begin position="67"/>
        <end position="86"/>
    </location>
</feature>